<name>A0ACC2I5R6_9PEZI</name>
<accession>A0ACC2I5R6</accession>
<comment type="caution">
    <text evidence="1">The sequence shown here is derived from an EMBL/GenBank/DDBJ whole genome shotgun (WGS) entry which is preliminary data.</text>
</comment>
<organism evidence="1 2">
    <name type="scientific">Nemania bipapillata</name>
    <dbReference type="NCBI Taxonomy" id="110536"/>
    <lineage>
        <taxon>Eukaryota</taxon>
        <taxon>Fungi</taxon>
        <taxon>Dikarya</taxon>
        <taxon>Ascomycota</taxon>
        <taxon>Pezizomycotina</taxon>
        <taxon>Sordariomycetes</taxon>
        <taxon>Xylariomycetidae</taxon>
        <taxon>Xylariales</taxon>
        <taxon>Xylariaceae</taxon>
        <taxon>Nemania</taxon>
    </lineage>
</organism>
<dbReference type="EMBL" id="JAPESX010001902">
    <property type="protein sequence ID" value="KAJ8110606.1"/>
    <property type="molecule type" value="Genomic_DNA"/>
</dbReference>
<proteinExistence type="predicted"/>
<gene>
    <name evidence="1" type="ORF">ONZ43_g5831</name>
</gene>
<evidence type="ECO:0000313" key="1">
    <source>
        <dbReference type="EMBL" id="KAJ8110606.1"/>
    </source>
</evidence>
<evidence type="ECO:0000313" key="2">
    <source>
        <dbReference type="Proteomes" id="UP001153334"/>
    </source>
</evidence>
<dbReference type="Proteomes" id="UP001153334">
    <property type="component" value="Unassembled WGS sequence"/>
</dbReference>
<keyword evidence="2" id="KW-1185">Reference proteome</keyword>
<reference evidence="1" key="1">
    <citation type="submission" date="2022-11" db="EMBL/GenBank/DDBJ databases">
        <title>Genome Sequence of Nemania bipapillata.</title>
        <authorList>
            <person name="Buettner E."/>
        </authorList>
    </citation>
    <scope>NUCLEOTIDE SEQUENCE</scope>
    <source>
        <strain evidence="1">CP14</strain>
    </source>
</reference>
<sequence>MRGKMKLQAPCPEINIPNTPTKLIKGLTLNRGLLSKLEQLYPTAEIIERDFDRWNTVTWGHQSILRPTIISSLAAEADVIVSPATGIIVTTLLKVIQKVLPGHTGQSSIRERLVSVALRYERLIVLVSEGNTEDETTRDLTPPETTAYADFISFAAGFDYKIEVFYVGGGEATLAKWLVSFAVRYAPEAAQTQARLIQDETQWEVFLRRAGFNAYAAQSILVLIKGRDSTDKEGDEFDNYGLAQFMTLTEAQRLDCFRTLMGGEKVLKRVNKMLEMRWS</sequence>
<protein>
    <submittedName>
        <fullName evidence="1">Uncharacterized protein</fullName>
    </submittedName>
</protein>